<organism evidence="1 2">
    <name type="scientific">Bacillus benzoevorans</name>
    <dbReference type="NCBI Taxonomy" id="1456"/>
    <lineage>
        <taxon>Bacteria</taxon>
        <taxon>Bacillati</taxon>
        <taxon>Bacillota</taxon>
        <taxon>Bacilli</taxon>
        <taxon>Bacillales</taxon>
        <taxon>Bacillaceae</taxon>
        <taxon>Bacillus</taxon>
    </lineage>
</organism>
<reference evidence="1 2" key="1">
    <citation type="submission" date="2020-08" db="EMBL/GenBank/DDBJ databases">
        <title>Genomic Encyclopedia of Type Strains, Phase IV (KMG-IV): sequencing the most valuable type-strain genomes for metagenomic binning, comparative biology and taxonomic classification.</title>
        <authorList>
            <person name="Goeker M."/>
        </authorList>
    </citation>
    <scope>NUCLEOTIDE SEQUENCE [LARGE SCALE GENOMIC DNA]</scope>
    <source>
        <strain evidence="1 2">DSM 5391</strain>
    </source>
</reference>
<protein>
    <submittedName>
        <fullName evidence="1">Chromosome segregation ATPase</fullName>
    </submittedName>
</protein>
<gene>
    <name evidence="1" type="ORF">HNR53_002765</name>
</gene>
<comment type="caution">
    <text evidence="1">The sequence shown here is derived from an EMBL/GenBank/DDBJ whole genome shotgun (WGS) entry which is preliminary data.</text>
</comment>
<dbReference type="Proteomes" id="UP000531594">
    <property type="component" value="Unassembled WGS sequence"/>
</dbReference>
<dbReference type="AlphaFoldDB" id="A0A7X0HSN1"/>
<accession>A0A7X0HSN1</accession>
<dbReference type="RefSeq" id="WP_184526821.1">
    <property type="nucleotide sequence ID" value="NZ_JACHGK010000009.1"/>
</dbReference>
<evidence type="ECO:0000313" key="2">
    <source>
        <dbReference type="Proteomes" id="UP000531594"/>
    </source>
</evidence>
<dbReference type="EMBL" id="JACHGK010000009">
    <property type="protein sequence ID" value="MBB6446115.1"/>
    <property type="molecule type" value="Genomic_DNA"/>
</dbReference>
<sequence length="115" mass="13477">MELDGNILKDKARKAMSKLKANLKEFYYHKAEIPSASVQQMAEFIQQHPDTQVSTKSLLGNTYRFFNLKINDDYFYLETNNNRILQLDGFANGKEFVSYRSYRDSNDLHTQIKLT</sequence>
<evidence type="ECO:0000313" key="1">
    <source>
        <dbReference type="EMBL" id="MBB6446115.1"/>
    </source>
</evidence>
<proteinExistence type="predicted"/>
<keyword evidence="2" id="KW-1185">Reference proteome</keyword>
<name>A0A7X0HSN1_9BACI</name>